<feature type="compositionally biased region" description="Gly residues" evidence="7">
    <location>
        <begin position="218"/>
        <end position="232"/>
    </location>
</feature>
<evidence type="ECO:0000256" key="2">
    <source>
        <dbReference type="ARBA" id="ARBA00022475"/>
    </source>
</evidence>
<dbReference type="Pfam" id="PF13515">
    <property type="entry name" value="FUSC_2"/>
    <property type="match status" value="1"/>
</dbReference>
<feature type="region of interest" description="Disordered" evidence="7">
    <location>
        <begin position="282"/>
        <end position="301"/>
    </location>
</feature>
<sequence length="754" mass="77009">MWTRGRRNVGPGSVVVRVRPLPIKSTVRLRRPVDIWHKPALSAVVALGIPDLTLFALGRLDLALYTSAGAMCALYAHGLPYGARARTLPWVVLGMIASLGVALVTASLVTSTVLLVVLASLVAAVHKVCCDATRIGPPGNIILTFISASAFFVPQRLGQVPFHLALALGTGVLAWLVCMAPALVRPHGPERIAVARALEAAAALLHAEERNVGDEMSGRGGKARGGGGGGGGVRGARGVAAGLGGGRGAGHADGEESPVYAGAVHAAPMRAAPVRAEPAQAGVGHEGEGHEGVARAGGGEASGAHAGVAQARHGAAAAVNAAWHTLFLVPARTPEKAANRAALERLLVRAESALGRESALRRESALGTESAPAGGGAAAPAGGGATAAEWLGRVAEGQRLGGWARALRSGRSMPQVTLSAAEAEEWAGVAAEGTAVVGDEGAAVVRDEGAAGLRLPAQRASRGLSAVRAVWAQLAPGSPLLPIGARVAVGCVLAGWASMGVGVGHPYWAVVTAASIYQANTTLSWQRALQRTLGNLLGLLLFTVLLPLIHTGQLAMIGLALAFQLGAEACITRNYWLGSVCVTPMALLLTEFGNPLPAHTLIADRWIDTVVGAAVGVACCMLVPNRRAADRIECALERVVAAESAGRELLAHASEPSSRAVDGDDVRKLGRARGRLAEGLVELREAVEVASGEWWQHALPEERITRAEQQGHRTLAGLVRALSGPASVSAQASTATSSATFAVTSGPVHASAST</sequence>
<evidence type="ECO:0000256" key="6">
    <source>
        <dbReference type="ARBA" id="ARBA00043993"/>
    </source>
</evidence>
<keyword evidence="4 8" id="KW-1133">Transmembrane helix</keyword>
<dbReference type="InterPro" id="IPR049453">
    <property type="entry name" value="Memb_transporter_dom"/>
</dbReference>
<evidence type="ECO:0000256" key="1">
    <source>
        <dbReference type="ARBA" id="ARBA00004651"/>
    </source>
</evidence>
<feature type="transmembrane region" description="Helical" evidence="8">
    <location>
        <begin position="165"/>
        <end position="184"/>
    </location>
</feature>
<evidence type="ECO:0000256" key="5">
    <source>
        <dbReference type="ARBA" id="ARBA00023136"/>
    </source>
</evidence>
<keyword evidence="11" id="KW-1185">Reference proteome</keyword>
<feature type="region of interest" description="Disordered" evidence="7">
    <location>
        <begin position="358"/>
        <end position="382"/>
    </location>
</feature>
<organism evidence="10 11">
    <name type="scientific">Streptomyces siderophoricus</name>
    <dbReference type="NCBI Taxonomy" id="2802281"/>
    <lineage>
        <taxon>Bacteria</taxon>
        <taxon>Bacillati</taxon>
        <taxon>Actinomycetota</taxon>
        <taxon>Actinomycetes</taxon>
        <taxon>Kitasatosporales</taxon>
        <taxon>Streptomycetaceae</taxon>
        <taxon>Streptomyces</taxon>
    </lineage>
</organism>
<feature type="domain" description="Integral membrane bound transporter" evidence="9">
    <location>
        <begin position="494"/>
        <end position="618"/>
    </location>
</feature>
<feature type="region of interest" description="Disordered" evidence="7">
    <location>
        <begin position="213"/>
        <end position="232"/>
    </location>
</feature>
<accession>A0ABS1MT34</accession>
<protein>
    <submittedName>
        <fullName evidence="10">FUSC family protein</fullName>
    </submittedName>
</protein>
<keyword evidence="5 8" id="KW-0472">Membrane</keyword>
<proteinExistence type="inferred from homology"/>
<dbReference type="PANTHER" id="PTHR30509">
    <property type="entry name" value="P-HYDROXYBENZOIC ACID EFFLUX PUMP SUBUNIT-RELATED"/>
    <property type="match status" value="1"/>
</dbReference>
<evidence type="ECO:0000256" key="7">
    <source>
        <dbReference type="SAM" id="MobiDB-lite"/>
    </source>
</evidence>
<dbReference type="PANTHER" id="PTHR30509:SF9">
    <property type="entry name" value="MULTIDRUG RESISTANCE PROTEIN MDTO"/>
    <property type="match status" value="1"/>
</dbReference>
<keyword evidence="3 8" id="KW-0812">Transmembrane</keyword>
<feature type="transmembrane region" description="Helical" evidence="8">
    <location>
        <begin position="135"/>
        <end position="153"/>
    </location>
</feature>
<feature type="compositionally biased region" description="Gly residues" evidence="7">
    <location>
        <begin position="373"/>
        <end position="382"/>
    </location>
</feature>
<evidence type="ECO:0000256" key="8">
    <source>
        <dbReference type="SAM" id="Phobius"/>
    </source>
</evidence>
<dbReference type="EMBL" id="JAERRI010000008">
    <property type="protein sequence ID" value="MBL1090907.1"/>
    <property type="molecule type" value="Genomic_DNA"/>
</dbReference>
<dbReference type="Proteomes" id="UP000629371">
    <property type="component" value="Unassembled WGS sequence"/>
</dbReference>
<evidence type="ECO:0000256" key="3">
    <source>
        <dbReference type="ARBA" id="ARBA00022692"/>
    </source>
</evidence>
<keyword evidence="2" id="KW-1003">Cell membrane</keyword>
<evidence type="ECO:0000313" key="10">
    <source>
        <dbReference type="EMBL" id="MBL1090907.1"/>
    </source>
</evidence>
<name>A0ABS1MT34_9ACTN</name>
<comment type="similarity">
    <text evidence="6">Belongs to the YccS/YhfK family.</text>
</comment>
<evidence type="ECO:0000256" key="4">
    <source>
        <dbReference type="ARBA" id="ARBA00022989"/>
    </source>
</evidence>
<feature type="transmembrane region" description="Helical" evidence="8">
    <location>
        <begin position="90"/>
        <end position="123"/>
    </location>
</feature>
<feature type="transmembrane region" description="Helical" evidence="8">
    <location>
        <begin position="536"/>
        <end position="563"/>
    </location>
</feature>
<comment type="subcellular location">
    <subcellularLocation>
        <location evidence="1">Cell membrane</location>
        <topology evidence="1">Multi-pass membrane protein</topology>
    </subcellularLocation>
</comment>
<reference evidence="10 11" key="1">
    <citation type="submission" date="2021-01" db="EMBL/GenBank/DDBJ databases">
        <title>WGS of actinomycetes isolated from Thailand.</title>
        <authorList>
            <person name="Thawai C."/>
        </authorList>
    </citation>
    <scope>NUCLEOTIDE SEQUENCE [LARGE SCALE GENOMIC DNA]</scope>
    <source>
        <strain evidence="10 11">CH9-7</strain>
    </source>
</reference>
<evidence type="ECO:0000313" key="11">
    <source>
        <dbReference type="Proteomes" id="UP000629371"/>
    </source>
</evidence>
<evidence type="ECO:0000259" key="9">
    <source>
        <dbReference type="Pfam" id="PF13515"/>
    </source>
</evidence>
<comment type="caution">
    <text evidence="10">The sequence shown here is derived from an EMBL/GenBank/DDBJ whole genome shotgun (WGS) entry which is preliminary data.</text>
</comment>
<gene>
    <name evidence="10" type="ORF">JK360_16110</name>
</gene>